<dbReference type="PANTHER" id="PTHR36079">
    <property type="entry name" value="PROTEIN LEAFY"/>
    <property type="match status" value="1"/>
</dbReference>
<dbReference type="GO" id="GO:0006355">
    <property type="term" value="P:regulation of DNA-templated transcription"/>
    <property type="evidence" value="ECO:0007669"/>
    <property type="project" value="UniProtKB-UniRule"/>
</dbReference>
<organism evidence="3 4">
    <name type="scientific">Zizania palustris</name>
    <name type="common">Northern wild rice</name>
    <dbReference type="NCBI Taxonomy" id="103762"/>
    <lineage>
        <taxon>Eukaryota</taxon>
        <taxon>Viridiplantae</taxon>
        <taxon>Streptophyta</taxon>
        <taxon>Embryophyta</taxon>
        <taxon>Tracheophyta</taxon>
        <taxon>Spermatophyta</taxon>
        <taxon>Magnoliopsida</taxon>
        <taxon>Liliopsida</taxon>
        <taxon>Poales</taxon>
        <taxon>Poaceae</taxon>
        <taxon>BOP clade</taxon>
        <taxon>Oryzoideae</taxon>
        <taxon>Oryzeae</taxon>
        <taxon>Zizaniinae</taxon>
        <taxon>Zizania</taxon>
    </lineage>
</organism>
<dbReference type="PANTHER" id="PTHR36079:SF1">
    <property type="entry name" value="PROTEIN LEAFY"/>
    <property type="match status" value="1"/>
</dbReference>
<keyword evidence="1" id="KW-0238">DNA-binding</keyword>
<dbReference type="Pfam" id="PF17538">
    <property type="entry name" value="C_LFY_FLO"/>
    <property type="match status" value="1"/>
</dbReference>
<comment type="caution">
    <text evidence="3">The sequence shown here is derived from an EMBL/GenBank/DDBJ whole genome shotgun (WGS) entry which is preliminary data.</text>
</comment>
<sequence length="137" mass="14111">MRPDVHCYALHCLGAAASDALHAGEGGVRARSAARTSARGGRPQACYTRPLADITARHGFDIDAVFAARGAPAPRSPSGTCPQATAHVHGSASSATRRARSSHAAAGPVHPLVCCCFGGRDLVVSVLKKQWMNSAAQ</sequence>
<keyword evidence="1" id="KW-0010">Activator</keyword>
<evidence type="ECO:0000313" key="4">
    <source>
        <dbReference type="Proteomes" id="UP000729402"/>
    </source>
</evidence>
<reference evidence="3" key="1">
    <citation type="journal article" date="2021" name="bioRxiv">
        <title>Whole Genome Assembly and Annotation of Northern Wild Rice, Zizania palustris L., Supports a Whole Genome Duplication in the Zizania Genus.</title>
        <authorList>
            <person name="Haas M."/>
            <person name="Kono T."/>
            <person name="Macchietto M."/>
            <person name="Millas R."/>
            <person name="McGilp L."/>
            <person name="Shao M."/>
            <person name="Duquette J."/>
            <person name="Hirsch C.N."/>
            <person name="Kimball J."/>
        </authorList>
    </citation>
    <scope>NUCLEOTIDE SEQUENCE</scope>
    <source>
        <tissue evidence="3">Fresh leaf tissue</tissue>
    </source>
</reference>
<dbReference type="InterPro" id="IPR035209">
    <property type="entry name" value="FLO/LFY_C"/>
</dbReference>
<dbReference type="GO" id="GO:0003677">
    <property type="term" value="F:DNA binding"/>
    <property type="evidence" value="ECO:0007669"/>
    <property type="project" value="UniProtKB-UniRule"/>
</dbReference>
<comment type="subcellular location">
    <subcellularLocation>
        <location evidence="1">Nucleus</location>
    </subcellularLocation>
</comment>
<comment type="similarity">
    <text evidence="1">Belongs to the FLO/LFY family.</text>
</comment>
<dbReference type="Proteomes" id="UP000729402">
    <property type="component" value="Unassembled WGS sequence"/>
</dbReference>
<proteinExistence type="inferred from homology"/>
<comment type="function">
    <text evidence="1">Probable transcription factor.</text>
</comment>
<keyword evidence="4" id="KW-1185">Reference proteome</keyword>
<dbReference type="InterPro" id="IPR002910">
    <property type="entry name" value="FLO_LFY"/>
</dbReference>
<keyword evidence="1" id="KW-0539">Nucleus</keyword>
<keyword evidence="1" id="KW-0805">Transcription regulation</keyword>
<keyword evidence="1" id="KW-0804">Transcription</keyword>
<gene>
    <name evidence="3" type="ORF">GUJ93_ZPchr0004g38356</name>
</gene>
<dbReference type="GO" id="GO:0005634">
    <property type="term" value="C:nucleus"/>
    <property type="evidence" value="ECO:0007669"/>
    <property type="project" value="UniProtKB-SubCell"/>
</dbReference>
<protein>
    <recommendedName>
        <fullName evidence="1">Floricaula/leafy-like transcription factor</fullName>
    </recommendedName>
</protein>
<evidence type="ECO:0000313" key="3">
    <source>
        <dbReference type="EMBL" id="KAG8066080.1"/>
    </source>
</evidence>
<accession>A0A8J5S0R0</accession>
<reference evidence="3" key="2">
    <citation type="submission" date="2021-02" db="EMBL/GenBank/DDBJ databases">
        <authorList>
            <person name="Kimball J.A."/>
            <person name="Haas M.W."/>
            <person name="Macchietto M."/>
            <person name="Kono T."/>
            <person name="Duquette J."/>
            <person name="Shao M."/>
        </authorList>
    </citation>
    <scope>NUCLEOTIDE SEQUENCE</scope>
    <source>
        <tissue evidence="3">Fresh leaf tissue</tissue>
    </source>
</reference>
<feature type="domain" description="Floricaula/leafy DNA-binding C-terminal" evidence="2">
    <location>
        <begin position="1"/>
        <end position="69"/>
    </location>
</feature>
<evidence type="ECO:0000259" key="2">
    <source>
        <dbReference type="Pfam" id="PF17538"/>
    </source>
</evidence>
<dbReference type="AlphaFoldDB" id="A0A8J5S0R0"/>
<name>A0A8J5S0R0_ZIZPA</name>
<evidence type="ECO:0000256" key="1">
    <source>
        <dbReference type="RuleBase" id="RU366064"/>
    </source>
</evidence>
<dbReference type="EMBL" id="JAAALK010000285">
    <property type="protein sequence ID" value="KAG8066080.1"/>
    <property type="molecule type" value="Genomic_DNA"/>
</dbReference>